<feature type="region of interest" description="Disordered" evidence="1">
    <location>
        <begin position="203"/>
        <end position="222"/>
    </location>
</feature>
<accession>A0A844HP20</accession>
<proteinExistence type="predicted"/>
<evidence type="ECO:0000256" key="1">
    <source>
        <dbReference type="SAM" id="MobiDB-lite"/>
    </source>
</evidence>
<evidence type="ECO:0000313" key="2">
    <source>
        <dbReference type="EMBL" id="MTH62113.1"/>
    </source>
</evidence>
<protein>
    <submittedName>
        <fullName evidence="2">Uncharacterized protein</fullName>
    </submittedName>
</protein>
<dbReference type="EMBL" id="WMIG01000026">
    <property type="protein sequence ID" value="MTH62113.1"/>
    <property type="molecule type" value="Genomic_DNA"/>
</dbReference>
<organism evidence="2 3">
    <name type="scientific">Paracoccus litorisediminis</name>
    <dbReference type="NCBI Taxonomy" id="2006130"/>
    <lineage>
        <taxon>Bacteria</taxon>
        <taxon>Pseudomonadati</taxon>
        <taxon>Pseudomonadota</taxon>
        <taxon>Alphaproteobacteria</taxon>
        <taxon>Rhodobacterales</taxon>
        <taxon>Paracoccaceae</taxon>
        <taxon>Paracoccus</taxon>
    </lineage>
</organism>
<keyword evidence="3" id="KW-1185">Reference proteome</keyword>
<comment type="caution">
    <text evidence="2">The sequence shown here is derived from an EMBL/GenBank/DDBJ whole genome shotgun (WGS) entry which is preliminary data.</text>
</comment>
<sequence length="222" mass="24478">MRSLAAAVVSRRAARVATHAESLVWISAKNRTTGAVESIGFWTGADHRVFSIGGQSRTYYGAGSLLEIPTIEASIGLEVRNITLGLSAISPEVEIALRGYECRFAPVQIHRAEYDDNGNLLAEPERIFKGWANSAPIVTPPIDGASRASLEVVSNARALTRYGALTKSDQFQRLRSGDRFRRYSTLTQSADIYWGQDRHRARDSTTTSRYVPTPPRHTDNSL</sequence>
<dbReference type="AlphaFoldDB" id="A0A844HP20"/>
<evidence type="ECO:0000313" key="3">
    <source>
        <dbReference type="Proteomes" id="UP000449846"/>
    </source>
</evidence>
<dbReference type="Proteomes" id="UP000449846">
    <property type="component" value="Unassembled WGS sequence"/>
</dbReference>
<name>A0A844HP20_9RHOB</name>
<dbReference type="RefSeq" id="WP_155042065.1">
    <property type="nucleotide sequence ID" value="NZ_WMIG01000026.1"/>
</dbReference>
<dbReference type="OrthoDB" id="7770859at2"/>
<gene>
    <name evidence="2" type="ORF">GL300_23220</name>
</gene>
<reference evidence="2 3" key="1">
    <citation type="submission" date="2019-11" db="EMBL/GenBank/DDBJ databases">
        <authorList>
            <person name="Dong K."/>
        </authorList>
    </citation>
    <scope>NUCLEOTIDE SEQUENCE [LARGE SCALE GENOMIC DNA]</scope>
    <source>
        <strain evidence="2 3">NBRC 112902</strain>
    </source>
</reference>